<proteinExistence type="inferred from homology"/>
<dbReference type="InterPro" id="IPR013785">
    <property type="entry name" value="Aldolase_TIM"/>
</dbReference>
<dbReference type="Gene3D" id="3.20.20.70">
    <property type="entry name" value="Aldolase class I"/>
    <property type="match status" value="1"/>
</dbReference>
<protein>
    <submittedName>
        <fullName evidence="5">Putative 4-hydroxy-2-oxoglutarate aldolase, mitochondrial</fullName>
    </submittedName>
</protein>
<comment type="similarity">
    <text evidence="2">Belongs to the DapA family.</text>
</comment>
<feature type="active site" description="Proton donor/acceptor" evidence="3">
    <location>
        <position position="151"/>
    </location>
</feature>
<feature type="active site" description="Schiff-base intermediate with substrate" evidence="3">
    <location>
        <position position="180"/>
    </location>
</feature>
<dbReference type="SMART" id="SM01130">
    <property type="entry name" value="DHDPS"/>
    <property type="match status" value="1"/>
</dbReference>
<feature type="binding site" evidence="4">
    <location>
        <position position="235"/>
    </location>
    <ligand>
        <name>pyruvate</name>
        <dbReference type="ChEBI" id="CHEBI:15361"/>
    </ligand>
</feature>
<dbReference type="InterPro" id="IPR002220">
    <property type="entry name" value="DapA-like"/>
</dbReference>
<reference evidence="5" key="2">
    <citation type="journal article" date="2014" name="PLoS Genet.">
        <title>Signature gene expression reveals novel clues to the molecular mechanisms of dimorphic transition in Penicillium marneffei.</title>
        <authorList>
            <person name="Yang E."/>
            <person name="Wang G."/>
            <person name="Cai J."/>
            <person name="Woo P.C."/>
            <person name="Lau S.K."/>
            <person name="Yuen K.-Y."/>
            <person name="Chow W.-N."/>
            <person name="Lin X."/>
        </authorList>
    </citation>
    <scope>NUCLEOTIDE SEQUENCE</scope>
    <source>
        <strain evidence="5">PM1</strain>
    </source>
</reference>
<accession>A0A093V4N3</accession>
<comment type="caution">
    <text evidence="5">The sequence shown here is derived from an EMBL/GenBank/DDBJ whole genome shotgun (WGS) entry which is preliminary data.</text>
</comment>
<sequence>MGSVSKTGTPYPPGIHVPSLTWFKSDETQSIDWDIQQKHLEFLISSGLPGVVVCGTNGEAATVTPREKSKLISLARSVAQNLGRPEIAITCGTFGGCTQAIIEDTKLAAEAGADFALVLVPSYFHFALDQDAIVGFFQEVACASPIPIVIYNFPGVVSGLNVNSEMLHILGDHPNIVAVKLTCGTIASVARTAAKFGPGLDLKDNKYAGQPQFVALAGQSDWLVPALSVGGTGCITGMANLYPKTCIEIFNLYVAGKKAEAEELQIKLASVEWGFGKGGINGTKWVVGKFLGYPEESTWCRRPYPKFLDSGKREWIETTVKPLQDIEASLVKRG</sequence>
<dbReference type="PANTHER" id="PTHR12128:SF66">
    <property type="entry name" value="4-HYDROXY-2-OXOGLUTARATE ALDOLASE, MITOCHONDRIAL"/>
    <property type="match status" value="1"/>
</dbReference>
<organism evidence="5">
    <name type="scientific">Talaromyces marneffei PM1</name>
    <dbReference type="NCBI Taxonomy" id="1077442"/>
    <lineage>
        <taxon>Eukaryota</taxon>
        <taxon>Fungi</taxon>
        <taxon>Dikarya</taxon>
        <taxon>Ascomycota</taxon>
        <taxon>Pezizomycotina</taxon>
        <taxon>Eurotiomycetes</taxon>
        <taxon>Eurotiomycetidae</taxon>
        <taxon>Eurotiales</taxon>
        <taxon>Trichocomaceae</taxon>
        <taxon>Talaromyces</taxon>
        <taxon>Talaromyces sect. Talaromyces</taxon>
    </lineage>
</organism>
<dbReference type="eggNOG" id="ENOG502QWNS">
    <property type="taxonomic scope" value="Eukaryota"/>
</dbReference>
<evidence type="ECO:0000256" key="2">
    <source>
        <dbReference type="PIRNR" id="PIRNR001365"/>
    </source>
</evidence>
<dbReference type="AlphaFoldDB" id="A0A093V4N3"/>
<gene>
    <name evidence="5" type="ORF">GQ26_0550310</name>
</gene>
<dbReference type="GO" id="GO:0008840">
    <property type="term" value="F:4-hydroxy-tetrahydrodipicolinate synthase activity"/>
    <property type="evidence" value="ECO:0007669"/>
    <property type="project" value="TreeGrafter"/>
</dbReference>
<dbReference type="Pfam" id="PF00701">
    <property type="entry name" value="DHDPS"/>
    <property type="match status" value="1"/>
</dbReference>
<evidence type="ECO:0000256" key="1">
    <source>
        <dbReference type="ARBA" id="ARBA00023239"/>
    </source>
</evidence>
<dbReference type="SUPFAM" id="SSF51569">
    <property type="entry name" value="Aldolase"/>
    <property type="match status" value="1"/>
</dbReference>
<name>A0A093V4N3_TALMA</name>
<evidence type="ECO:0000256" key="4">
    <source>
        <dbReference type="PIRSR" id="PIRSR001365-2"/>
    </source>
</evidence>
<evidence type="ECO:0000256" key="3">
    <source>
        <dbReference type="PIRSR" id="PIRSR001365-1"/>
    </source>
</evidence>
<keyword evidence="1 2" id="KW-0456">Lyase</keyword>
<reference key="1">
    <citation type="journal article" date="2014" name="PLoS Genet.">
        <title>Signature Gene Expression Reveals Novel Clues to the Molecular Mechanisms of Dimorphic Transition in Penicillium marneffei.</title>
        <authorList>
            <person name="Yang E."/>
            <person name="Wang G."/>
            <person name="Cai J."/>
            <person name="Woo P.C."/>
            <person name="Lau S.K."/>
            <person name="Yuen K.-Y."/>
            <person name="Chow W.-N."/>
            <person name="Lin X."/>
        </authorList>
    </citation>
    <scope>NUCLEOTIDE SEQUENCE [LARGE SCALE GENOMIC DNA]</scope>
    <source>
        <strain>PM1</strain>
    </source>
</reference>
<evidence type="ECO:0000313" key="5">
    <source>
        <dbReference type="EMBL" id="KFX41716.1"/>
    </source>
</evidence>
<dbReference type="EMBL" id="JPOX01000055">
    <property type="protein sequence ID" value="KFX41716.1"/>
    <property type="molecule type" value="Genomic_DNA"/>
</dbReference>
<dbReference type="PANTHER" id="PTHR12128">
    <property type="entry name" value="DIHYDRODIPICOLINATE SYNTHASE"/>
    <property type="match status" value="1"/>
</dbReference>
<dbReference type="PIRSF" id="PIRSF001365">
    <property type="entry name" value="DHDPS"/>
    <property type="match status" value="1"/>
</dbReference>
<dbReference type="CDD" id="cd00408">
    <property type="entry name" value="DHDPS-like"/>
    <property type="match status" value="1"/>
</dbReference>
<dbReference type="HOGENOM" id="CLU_049343_0_2_1"/>
<dbReference type="PRINTS" id="PR00146">
    <property type="entry name" value="DHPICSNTHASE"/>
</dbReference>